<dbReference type="InterPro" id="IPR011250">
    <property type="entry name" value="OMP/PagP_B-barrel"/>
</dbReference>
<dbReference type="OrthoDB" id="8129695at2"/>
<comment type="similarity">
    <text evidence="1">Belongs to the Omp25/RopB family.</text>
</comment>
<dbReference type="EMBL" id="LBIA02000001">
    <property type="protein sequence ID" value="TKT71765.1"/>
    <property type="molecule type" value="Genomic_DNA"/>
</dbReference>
<dbReference type="RefSeq" id="WP_046827695.1">
    <property type="nucleotide sequence ID" value="NZ_LBIA02000001.1"/>
</dbReference>
<name>A0A4U6BQH4_9BRAD</name>
<keyword evidence="4" id="KW-1185">Reference proteome</keyword>
<feature type="signal peptide" evidence="2">
    <location>
        <begin position="1"/>
        <end position="22"/>
    </location>
</feature>
<dbReference type="InterPro" id="IPR051692">
    <property type="entry name" value="OMP-like"/>
</dbReference>
<gene>
    <name evidence="3" type="ORF">YH63_010235</name>
</gene>
<dbReference type="SUPFAM" id="SSF56925">
    <property type="entry name" value="OMPA-like"/>
    <property type="match status" value="2"/>
</dbReference>
<protein>
    <recommendedName>
        <fullName evidence="5">Porin family protein</fullName>
    </recommendedName>
</protein>
<feature type="chain" id="PRO_5020427436" description="Porin family protein" evidence="2">
    <location>
        <begin position="23"/>
        <end position="587"/>
    </location>
</feature>
<evidence type="ECO:0000313" key="3">
    <source>
        <dbReference type="EMBL" id="TKT71765.1"/>
    </source>
</evidence>
<dbReference type="AlphaFoldDB" id="A0A4U6BQH4"/>
<sequence>MTKTAVFSVIAVLAFSALPASAQTARDIALRVSPPAPVANPLSWGGLYIGAGFGREKKSLDQGTAYQTVTPSGPGFATNEPIPLQNTNYLNRGHVLGGYLWQYERLLLGAEGDYSFGDRVPTSIPFGPEPGACGVGTTGNFICGSPTSFGSVETMGHLRAIAGVAISPNLMAFVSGGAAFGKSDTVGSHVGFFLTSSPSLPVLVTGNSLAPNKNLVGTSIGGGIQVKASQNLVARLEYLKDTYDGVVTSGAAVQANLGGTLVTMTSPSEKVKVTNETIRASLIYRFDPDMSPSSAAALGWQSFTTDPALYANTWAGFYVGGGITQNNYRVSQDSGMTLTIDDSNTPGLDVSKQGGFARTMDRTGDHLLLGYRAQLHRFWLGVEGDFEFNSLSSLASRKSPGQFGGPGGGNMTCYLQFTNTTHCLGLSMQGNLSVETKNHLRLMAGFVITPQLSGFFSIGKSYGVVAGSLGTSAGGIVSVPPSWPLVGAATVTRTFAPENLIGNTIGGGFEFKATEDLSIRGEYLRDTYAWKHLGGHGAGFGGTIGTVTTNSFAATASEHKIVNEAYRVSLVYRFLNPQSDRFCSFCW</sequence>
<comment type="caution">
    <text evidence="3">The sequence shown here is derived from an EMBL/GenBank/DDBJ whole genome shotgun (WGS) entry which is preliminary data.</text>
</comment>
<reference evidence="3" key="1">
    <citation type="submission" date="2019-04" db="EMBL/GenBank/DDBJ databases">
        <title>Whole genome sequencing of cave bacteria.</title>
        <authorList>
            <person name="Gan H.M."/>
            <person name="Barton H."/>
            <person name="Savka M.A."/>
        </authorList>
    </citation>
    <scope>NUCLEOTIDE SEQUENCE [LARGE SCALE GENOMIC DNA]</scope>
    <source>
        <strain evidence="3">LC387</strain>
    </source>
</reference>
<dbReference type="STRING" id="211460.YH63_08745"/>
<evidence type="ECO:0008006" key="5">
    <source>
        <dbReference type="Google" id="ProtNLM"/>
    </source>
</evidence>
<keyword evidence="2" id="KW-0732">Signal</keyword>
<organism evidence="3 4">
    <name type="scientific">Afipia massiliensis</name>
    <dbReference type="NCBI Taxonomy" id="211460"/>
    <lineage>
        <taxon>Bacteria</taxon>
        <taxon>Pseudomonadati</taxon>
        <taxon>Pseudomonadota</taxon>
        <taxon>Alphaproteobacteria</taxon>
        <taxon>Hyphomicrobiales</taxon>
        <taxon>Nitrobacteraceae</taxon>
        <taxon>Afipia</taxon>
    </lineage>
</organism>
<dbReference type="PANTHER" id="PTHR34001">
    <property type="entry name" value="BLL7405 PROTEIN"/>
    <property type="match status" value="1"/>
</dbReference>
<proteinExistence type="inferred from homology"/>
<evidence type="ECO:0000256" key="1">
    <source>
        <dbReference type="ARBA" id="ARBA00038306"/>
    </source>
</evidence>
<dbReference type="PANTHER" id="PTHR34001:SF3">
    <property type="entry name" value="BLL7405 PROTEIN"/>
    <property type="match status" value="1"/>
</dbReference>
<evidence type="ECO:0000313" key="4">
    <source>
        <dbReference type="Proteomes" id="UP000034832"/>
    </source>
</evidence>
<accession>A0A4U6BQH4</accession>
<dbReference type="Proteomes" id="UP000034832">
    <property type="component" value="Unassembled WGS sequence"/>
</dbReference>
<evidence type="ECO:0000256" key="2">
    <source>
        <dbReference type="SAM" id="SignalP"/>
    </source>
</evidence>